<dbReference type="InterPro" id="IPR037523">
    <property type="entry name" value="VOC_core"/>
</dbReference>
<evidence type="ECO:0000313" key="3">
    <source>
        <dbReference type="Proteomes" id="UP000297693"/>
    </source>
</evidence>
<dbReference type="RefSeq" id="WP_135623106.1">
    <property type="nucleotide sequence ID" value="NZ_RQGD01000022.1"/>
</dbReference>
<keyword evidence="3" id="KW-1185">Reference proteome</keyword>
<feature type="domain" description="VOC" evidence="1">
    <location>
        <begin position="4"/>
        <end position="127"/>
    </location>
</feature>
<dbReference type="InterPro" id="IPR004360">
    <property type="entry name" value="Glyas_Fos-R_dOase_dom"/>
</dbReference>
<dbReference type="PANTHER" id="PTHR36503">
    <property type="entry name" value="BLR2520 PROTEIN"/>
    <property type="match status" value="1"/>
</dbReference>
<evidence type="ECO:0000313" key="2">
    <source>
        <dbReference type="EMBL" id="TGL60180.1"/>
    </source>
</evidence>
<gene>
    <name evidence="2" type="ORF">EHQ58_06675</name>
</gene>
<reference evidence="2" key="1">
    <citation type="journal article" date="2019" name="PLoS Negl. Trop. Dis.">
        <title>Revisiting the worldwide diversity of Leptospira species in the environment.</title>
        <authorList>
            <person name="Vincent A.T."/>
            <person name="Schiettekatte O."/>
            <person name="Bourhy P."/>
            <person name="Veyrier F.J."/>
            <person name="Picardeau M."/>
        </authorList>
    </citation>
    <scope>NUCLEOTIDE SEQUENCE [LARGE SCALE GENOMIC DNA]</scope>
    <source>
        <strain evidence="2">201702476</strain>
    </source>
</reference>
<dbReference type="Pfam" id="PF00903">
    <property type="entry name" value="Glyoxalase"/>
    <property type="match status" value="1"/>
</dbReference>
<dbReference type="InterPro" id="IPR029068">
    <property type="entry name" value="Glyas_Bleomycin-R_OHBP_Dase"/>
</dbReference>
<dbReference type="AlphaFoldDB" id="A0A4R9K4L5"/>
<dbReference type="SUPFAM" id="SSF54593">
    <property type="entry name" value="Glyoxalase/Bleomycin resistance protein/Dihydroxybiphenyl dioxygenase"/>
    <property type="match status" value="1"/>
</dbReference>
<comment type="caution">
    <text evidence="2">The sequence shown here is derived from an EMBL/GenBank/DDBJ whole genome shotgun (WGS) entry which is preliminary data.</text>
</comment>
<accession>A0A4R9K4L5</accession>
<dbReference type="Gene3D" id="3.10.180.10">
    <property type="entry name" value="2,3-Dihydroxybiphenyl 1,2-Dioxygenase, domain 1"/>
    <property type="match status" value="1"/>
</dbReference>
<protein>
    <submittedName>
        <fullName evidence="2">VOC family protein</fullName>
    </submittedName>
</protein>
<dbReference type="EMBL" id="RQGD01000022">
    <property type="protein sequence ID" value="TGL60180.1"/>
    <property type="molecule type" value="Genomic_DNA"/>
</dbReference>
<dbReference type="OrthoDB" id="9815599at2"/>
<organism evidence="2 3">
    <name type="scientific">Leptospira ognonensis</name>
    <dbReference type="NCBI Taxonomy" id="2484945"/>
    <lineage>
        <taxon>Bacteria</taxon>
        <taxon>Pseudomonadati</taxon>
        <taxon>Spirochaetota</taxon>
        <taxon>Spirochaetia</taxon>
        <taxon>Leptospirales</taxon>
        <taxon>Leptospiraceae</taxon>
        <taxon>Leptospira</taxon>
    </lineage>
</organism>
<sequence>MKQKLNLITLGVRDLTRSLDFYEKGLGWKKSNMSQDSVAFFQLNGMILSLFNRGALALDANVPDQETGFSALTLAYNAESEEEVREVISKVRMLGAKILKEPQHVFWGGYSSYFADPDGHLFEVAYNPFFPLNEKGEVVLPD</sequence>
<dbReference type="PANTHER" id="PTHR36503:SF1">
    <property type="entry name" value="BLR2520 PROTEIN"/>
    <property type="match status" value="1"/>
</dbReference>
<dbReference type="PROSITE" id="PS51819">
    <property type="entry name" value="VOC"/>
    <property type="match status" value="1"/>
</dbReference>
<name>A0A4R9K4L5_9LEPT</name>
<evidence type="ECO:0000259" key="1">
    <source>
        <dbReference type="PROSITE" id="PS51819"/>
    </source>
</evidence>
<proteinExistence type="predicted"/>
<dbReference type="Proteomes" id="UP000297693">
    <property type="component" value="Unassembled WGS sequence"/>
</dbReference>
<dbReference type="CDD" id="cd07251">
    <property type="entry name" value="VOC_like"/>
    <property type="match status" value="1"/>
</dbReference>